<dbReference type="Proteomes" id="UP000694388">
    <property type="component" value="Unplaced"/>
</dbReference>
<evidence type="ECO:0000256" key="8">
    <source>
        <dbReference type="SAM" id="MobiDB-lite"/>
    </source>
</evidence>
<dbReference type="AlphaFoldDB" id="A0A8C4NH75"/>
<evidence type="ECO:0000256" key="7">
    <source>
        <dbReference type="SAM" id="Coils"/>
    </source>
</evidence>
<dbReference type="Gene3D" id="2.40.50.140">
    <property type="entry name" value="Nucleic acid-binding proteins"/>
    <property type="match status" value="1"/>
</dbReference>
<evidence type="ECO:0000256" key="1">
    <source>
        <dbReference type="ARBA" id="ARBA00004496"/>
    </source>
</evidence>
<evidence type="ECO:0000256" key="2">
    <source>
        <dbReference type="ARBA" id="ARBA00022490"/>
    </source>
</evidence>
<protein>
    <submittedName>
        <fullName evidence="10">Aminoacyl tRNA synthetase complex interacting multifunctional protein 1a</fullName>
    </submittedName>
</protein>
<dbReference type="InterPro" id="IPR012340">
    <property type="entry name" value="NA-bd_OB-fold"/>
</dbReference>
<proteinExistence type="predicted"/>
<reference evidence="10" key="1">
    <citation type="submission" date="2025-08" db="UniProtKB">
        <authorList>
            <consortium name="Ensembl"/>
        </authorList>
    </citation>
    <scope>IDENTIFICATION</scope>
</reference>
<dbReference type="FunFam" id="2.40.50.140:FF:000047">
    <property type="entry name" value="tyrosine--tRNA ligase, cytoplasmic isoform X2"/>
    <property type="match status" value="1"/>
</dbReference>
<sequence>MEQRIPKDLRLHETTTTATTTTTPTTTTRKKKKNTTTTSDQAFPIRRSTLPGQAVRVLRFPPVFAGNIKEGVWEIGCRTPAHRDLRFSNGAVGSLSSISNIKMARNSVSLVQLQQRAAEADALISSLKVQLADLRQKTMSKACEEKEKQLRAENKKLEQEISLVKEQLIKAEIRNGLQQVLVSPEGPPTHVAAPPITSPKDTQKMVKVKSENKADIPAPTNQQKQRICCTSEKKDKEKKIAAPDQKPVDISRLDLRVGLILEAHRHPDADTLYVESIDVGEATPRTIISGLVQHIPLEQMQKRLVVVLCNLKPVKMRGIVSQGMVMCASSPDKVEILDPPGDSLPGERVTCRSFTGEPDKELNPKKKVWEAVQPELRTNKHRAATYKGVPFEVQERGIYMQHLHENPDTTCPISC</sequence>
<evidence type="ECO:0000256" key="4">
    <source>
        <dbReference type="ARBA" id="ARBA00022884"/>
    </source>
</evidence>
<keyword evidence="11" id="KW-1185">Reference proteome</keyword>
<dbReference type="Ensembl" id="ENSEBUT00000007116.1">
    <property type="protein sequence ID" value="ENSEBUP00000006656.1"/>
    <property type="gene ID" value="ENSEBUG00000004401.1"/>
</dbReference>
<dbReference type="GO" id="GO:0000049">
    <property type="term" value="F:tRNA binding"/>
    <property type="evidence" value="ECO:0007669"/>
    <property type="project" value="UniProtKB-UniRule"/>
</dbReference>
<dbReference type="InterPro" id="IPR002547">
    <property type="entry name" value="tRNA-bd_dom"/>
</dbReference>
<comment type="subcellular location">
    <subcellularLocation>
        <location evidence="1">Cytoplasm</location>
    </subcellularLocation>
</comment>
<accession>A0A8C4NH75</accession>
<dbReference type="GO" id="GO:0006412">
    <property type="term" value="P:translation"/>
    <property type="evidence" value="ECO:0007669"/>
    <property type="project" value="UniProtKB-KW"/>
</dbReference>
<evidence type="ECO:0000256" key="3">
    <source>
        <dbReference type="ARBA" id="ARBA00022555"/>
    </source>
</evidence>
<evidence type="ECO:0000256" key="5">
    <source>
        <dbReference type="ARBA" id="ARBA00022917"/>
    </source>
</evidence>
<keyword evidence="5" id="KW-0648">Protein biosynthesis</keyword>
<evidence type="ECO:0000313" key="11">
    <source>
        <dbReference type="Proteomes" id="UP000694388"/>
    </source>
</evidence>
<name>A0A8C4NH75_EPTBU</name>
<feature type="coiled-coil region" evidence="7">
    <location>
        <begin position="110"/>
        <end position="174"/>
    </location>
</feature>
<dbReference type="Pfam" id="PF01588">
    <property type="entry name" value="tRNA_bind"/>
    <property type="match status" value="1"/>
</dbReference>
<dbReference type="InterPro" id="IPR051270">
    <property type="entry name" value="Tyrosine-tRNA_ligase_regulator"/>
</dbReference>
<evidence type="ECO:0000259" key="9">
    <source>
        <dbReference type="PROSITE" id="PS50886"/>
    </source>
</evidence>
<keyword evidence="7" id="KW-0175">Coiled coil</keyword>
<dbReference type="PANTHER" id="PTHR11586">
    <property type="entry name" value="TRNA-AMINOACYLATION COFACTOR ARC1 FAMILY MEMBER"/>
    <property type="match status" value="1"/>
</dbReference>
<evidence type="ECO:0000256" key="6">
    <source>
        <dbReference type="PROSITE-ProRule" id="PRU00209"/>
    </source>
</evidence>
<dbReference type="PANTHER" id="PTHR11586:SF33">
    <property type="entry name" value="AMINOACYL TRNA SYNTHASE COMPLEX-INTERACTING MULTIFUNCTIONAL PROTEIN 1"/>
    <property type="match status" value="1"/>
</dbReference>
<keyword evidence="2" id="KW-0963">Cytoplasm</keyword>
<dbReference type="PROSITE" id="PS50886">
    <property type="entry name" value="TRBD"/>
    <property type="match status" value="1"/>
</dbReference>
<evidence type="ECO:0000313" key="10">
    <source>
        <dbReference type="Ensembl" id="ENSEBUP00000006656.1"/>
    </source>
</evidence>
<keyword evidence="3 6" id="KW-0820">tRNA-binding</keyword>
<dbReference type="SUPFAM" id="SSF50249">
    <property type="entry name" value="Nucleic acid-binding proteins"/>
    <property type="match status" value="1"/>
</dbReference>
<feature type="domain" description="TRNA-binding" evidence="9">
    <location>
        <begin position="249"/>
        <end position="350"/>
    </location>
</feature>
<feature type="region of interest" description="Disordered" evidence="8">
    <location>
        <begin position="1"/>
        <end position="41"/>
    </location>
</feature>
<dbReference type="CDD" id="cd02799">
    <property type="entry name" value="tRNA_bind_EMAP-II_like"/>
    <property type="match status" value="1"/>
</dbReference>
<feature type="compositionally biased region" description="Low complexity" evidence="8">
    <location>
        <begin position="14"/>
        <end position="27"/>
    </location>
</feature>
<keyword evidence="4 6" id="KW-0694">RNA-binding</keyword>
<feature type="compositionally biased region" description="Basic and acidic residues" evidence="8">
    <location>
        <begin position="1"/>
        <end position="13"/>
    </location>
</feature>
<organism evidence="10 11">
    <name type="scientific">Eptatretus burgeri</name>
    <name type="common">Inshore hagfish</name>
    <dbReference type="NCBI Taxonomy" id="7764"/>
    <lineage>
        <taxon>Eukaryota</taxon>
        <taxon>Metazoa</taxon>
        <taxon>Chordata</taxon>
        <taxon>Craniata</taxon>
        <taxon>Vertebrata</taxon>
        <taxon>Cyclostomata</taxon>
        <taxon>Myxini</taxon>
        <taxon>Myxiniformes</taxon>
        <taxon>Myxinidae</taxon>
        <taxon>Eptatretinae</taxon>
        <taxon>Eptatretus</taxon>
    </lineage>
</organism>
<dbReference type="GeneTree" id="ENSGT00940000154950"/>
<reference evidence="10" key="2">
    <citation type="submission" date="2025-09" db="UniProtKB">
        <authorList>
            <consortium name="Ensembl"/>
        </authorList>
    </citation>
    <scope>IDENTIFICATION</scope>
</reference>
<dbReference type="GO" id="GO:0005737">
    <property type="term" value="C:cytoplasm"/>
    <property type="evidence" value="ECO:0007669"/>
    <property type="project" value="UniProtKB-SubCell"/>
</dbReference>